<accession>A0A3S0X3W7</accession>
<dbReference type="EMBL" id="RZGR01000019">
    <property type="protein sequence ID" value="RUQ85197.1"/>
    <property type="molecule type" value="Genomic_DNA"/>
</dbReference>
<proteinExistence type="predicted"/>
<reference evidence="1 2" key="1">
    <citation type="submission" date="2018-12" db="EMBL/GenBank/DDBJ databases">
        <title>Legionella sp,whole genome shotgun sequence.</title>
        <authorList>
            <person name="Wu H."/>
        </authorList>
    </citation>
    <scope>NUCLEOTIDE SEQUENCE [LARGE SCALE GENOMIC DNA]</scope>
    <source>
        <strain evidence="2">km714</strain>
    </source>
</reference>
<evidence type="ECO:0000313" key="1">
    <source>
        <dbReference type="EMBL" id="RUQ85197.1"/>
    </source>
</evidence>
<dbReference type="RefSeq" id="WP_127111313.1">
    <property type="nucleotide sequence ID" value="NZ_RZGR01000019.1"/>
</dbReference>
<dbReference type="AlphaFoldDB" id="A0A3S0X3W7"/>
<evidence type="ECO:0008006" key="3">
    <source>
        <dbReference type="Google" id="ProtNLM"/>
    </source>
</evidence>
<sequence>MQEITREKFIEICNEAIHKTCQDVVPGNQLSGYIQFHNAIKNDFIDKVLRPALFKTQVDDYALRHAIIKKAGVGNCYERAYYLAVELTRRLTQAGTQAVIFLVASKTVDHVFNRVEIKLQGELKPSLWEVDAWDPRIIDITQRPNKTRKNAEFLKYGEEVNIKRFFSTADFQEITPAQAIPAIKPPEKGRALRSPTPEPDMLAKHDWLYSDQTVKAAYKAHFLCTPAKMHYMQKISLWQKDTPDTGECSSSTFNCM</sequence>
<evidence type="ECO:0000313" key="2">
    <source>
        <dbReference type="Proteomes" id="UP000288012"/>
    </source>
</evidence>
<name>A0A3S0X3W7_9GAMM</name>
<dbReference type="Proteomes" id="UP000288012">
    <property type="component" value="Unassembled WGS sequence"/>
</dbReference>
<keyword evidence="2" id="KW-1185">Reference proteome</keyword>
<organism evidence="1 2">
    <name type="scientific">Legionella septentrionalis</name>
    <dbReference type="NCBI Taxonomy" id="2498109"/>
    <lineage>
        <taxon>Bacteria</taxon>
        <taxon>Pseudomonadati</taxon>
        <taxon>Pseudomonadota</taxon>
        <taxon>Gammaproteobacteria</taxon>
        <taxon>Legionellales</taxon>
        <taxon>Legionellaceae</taxon>
        <taxon>Legionella</taxon>
    </lineage>
</organism>
<comment type="caution">
    <text evidence="1">The sequence shown here is derived from an EMBL/GenBank/DDBJ whole genome shotgun (WGS) entry which is preliminary data.</text>
</comment>
<protein>
    <recommendedName>
        <fullName evidence="3">Transglutaminase-like domain-containing protein</fullName>
    </recommendedName>
</protein>
<gene>
    <name evidence="1" type="ORF">EKM59_07205</name>
</gene>